<dbReference type="RefSeq" id="WP_380535493.1">
    <property type="nucleotide sequence ID" value="NZ_JBHFAB010000007.1"/>
</dbReference>
<dbReference type="EMBL" id="JBHFAB010000007">
    <property type="protein sequence ID" value="MFC1417408.1"/>
    <property type="molecule type" value="Genomic_DNA"/>
</dbReference>
<dbReference type="InterPro" id="IPR000644">
    <property type="entry name" value="CBS_dom"/>
</dbReference>
<evidence type="ECO:0000256" key="1">
    <source>
        <dbReference type="PROSITE-ProRule" id="PRU00703"/>
    </source>
</evidence>
<proteinExistence type="predicted"/>
<name>A0ABV6VUN5_9ACTN</name>
<accession>A0ABV6VUN5</accession>
<evidence type="ECO:0000313" key="4">
    <source>
        <dbReference type="EMBL" id="MFC1417408.1"/>
    </source>
</evidence>
<feature type="region of interest" description="Disordered" evidence="2">
    <location>
        <begin position="443"/>
        <end position="462"/>
    </location>
</feature>
<gene>
    <name evidence="4" type="ORF">ACEZDE_12205</name>
</gene>
<dbReference type="Gene3D" id="1.25.60.10">
    <property type="entry name" value="MgtE N-terminal domain-like"/>
    <property type="match status" value="1"/>
</dbReference>
<evidence type="ECO:0000259" key="3">
    <source>
        <dbReference type="PROSITE" id="PS51371"/>
    </source>
</evidence>
<dbReference type="SMART" id="SM00924">
    <property type="entry name" value="MgtE_N"/>
    <property type="match status" value="1"/>
</dbReference>
<evidence type="ECO:0000256" key="2">
    <source>
        <dbReference type="SAM" id="MobiDB-lite"/>
    </source>
</evidence>
<reference evidence="4 5" key="1">
    <citation type="submission" date="2024-09" db="EMBL/GenBank/DDBJ databases">
        <authorList>
            <person name="Lee S.D."/>
        </authorList>
    </citation>
    <scope>NUCLEOTIDE SEQUENCE [LARGE SCALE GENOMIC DNA]</scope>
    <source>
        <strain evidence="4 5">N8-3</strain>
    </source>
</reference>
<dbReference type="SUPFAM" id="SSF158791">
    <property type="entry name" value="MgtE N-terminal domain-like"/>
    <property type="match status" value="1"/>
</dbReference>
<keyword evidence="1" id="KW-0129">CBS domain</keyword>
<protein>
    <submittedName>
        <fullName evidence="4">Magnesium transporter MgtE N-terminal domain-containing protein</fullName>
    </submittedName>
</protein>
<dbReference type="InterPro" id="IPR046342">
    <property type="entry name" value="CBS_dom_sf"/>
</dbReference>
<organism evidence="4 5">
    <name type="scientific">Streptacidiphilus cavernicola</name>
    <dbReference type="NCBI Taxonomy" id="3342716"/>
    <lineage>
        <taxon>Bacteria</taxon>
        <taxon>Bacillati</taxon>
        <taxon>Actinomycetota</taxon>
        <taxon>Actinomycetes</taxon>
        <taxon>Kitasatosporales</taxon>
        <taxon>Streptomycetaceae</taxon>
        <taxon>Streptacidiphilus</taxon>
    </lineage>
</organism>
<dbReference type="SUPFAM" id="SSF50346">
    <property type="entry name" value="PRC-barrel domain"/>
    <property type="match status" value="1"/>
</dbReference>
<dbReference type="Proteomes" id="UP001592531">
    <property type="component" value="Unassembled WGS sequence"/>
</dbReference>
<dbReference type="InterPro" id="IPR006669">
    <property type="entry name" value="MgtE_transporter"/>
</dbReference>
<dbReference type="PANTHER" id="PTHR43773:SF1">
    <property type="entry name" value="MAGNESIUM TRANSPORTER MGTE"/>
    <property type="match status" value="1"/>
</dbReference>
<dbReference type="Gene3D" id="3.10.580.10">
    <property type="entry name" value="CBS-domain"/>
    <property type="match status" value="1"/>
</dbReference>
<evidence type="ECO:0000313" key="5">
    <source>
        <dbReference type="Proteomes" id="UP001592531"/>
    </source>
</evidence>
<dbReference type="Pfam" id="PF03448">
    <property type="entry name" value="MgtE_N"/>
    <property type="match status" value="1"/>
</dbReference>
<dbReference type="InterPro" id="IPR006668">
    <property type="entry name" value="Mg_transptr_MgtE_intracell_dom"/>
</dbReference>
<dbReference type="PROSITE" id="PS51371">
    <property type="entry name" value="CBS"/>
    <property type="match status" value="1"/>
</dbReference>
<dbReference type="CDD" id="cd04606">
    <property type="entry name" value="CBS_pair_Mg_transporter"/>
    <property type="match status" value="1"/>
</dbReference>
<dbReference type="InterPro" id="IPR058838">
    <property type="entry name" value="SH3_actinomycetes"/>
</dbReference>
<dbReference type="InterPro" id="IPR011033">
    <property type="entry name" value="PRC_barrel-like_sf"/>
</dbReference>
<dbReference type="PANTHER" id="PTHR43773">
    <property type="entry name" value="MAGNESIUM TRANSPORTER MGTE"/>
    <property type="match status" value="1"/>
</dbReference>
<sequence length="462" mass="50103">MTGASTRVFVSHLAGMAVFDPNGDQVGRIRDLVVSLRLGGKPPKVLGFAVEVVSKRRVFLPMNRVTSLESGQVITTGVINMRRFEQRPTETLVLAELLDRRVALRSGGPDGAEGEQVVVLDVAMVQTRSREWEIDKVFVEKGRSAGAAQNASAQGWWRATGGRLRRKGETLTVDWSAVTGFALREEDQGAANLLATFEQLRPADLANVLHHLSPKRRSEVAAALDDERLADVMEELPEDDQVAILGGLHQERAADVLEAMDPDDAADLLSELPPDDAERLLQLMEPDEAAPVRRLLSYEEHTAGGLMTTEPVVLEPDATVAEALARVRNADLKPAQAAQVYVCRPPTETPTGTYLGLVHFQRLLREPPYTLLGAIVDGDLDPLTPDTELPRITSYLATYNMVAAPIVDAHDHLLGAVTVDDVLDHILPEDWRESALHGGEVEAYAGDGADTASPRGVAADGR</sequence>
<dbReference type="SUPFAM" id="SSF54631">
    <property type="entry name" value="CBS-domain pair"/>
    <property type="match status" value="1"/>
</dbReference>
<dbReference type="InterPro" id="IPR038076">
    <property type="entry name" value="MgtE_N_sf"/>
</dbReference>
<feature type="domain" description="CBS" evidence="3">
    <location>
        <begin position="307"/>
        <end position="375"/>
    </location>
</feature>
<dbReference type="Pfam" id="PF00571">
    <property type="entry name" value="CBS"/>
    <property type="match status" value="1"/>
</dbReference>
<dbReference type="Pfam" id="PF26205">
    <property type="entry name" value="SH3_actinomycetes"/>
    <property type="match status" value="1"/>
</dbReference>
<keyword evidence="5" id="KW-1185">Reference proteome</keyword>
<comment type="caution">
    <text evidence="4">The sequence shown here is derived from an EMBL/GenBank/DDBJ whole genome shotgun (WGS) entry which is preliminary data.</text>
</comment>